<name>A0A0F7TDT8_PENBI</name>
<sequence length="537" mass="61166">MRVGKGCERCRYRHIRCVIPPGASSCASCERQRRVCQLDPPFHFKTVHHVYQKSNGTSARFDLEWDEDQVWIDTSQPVTFVLEGWDNVEGEGPGEQLVPENPTVTTRRPLSPDFPWEPHRDGLPDSLAVENATPQSAQSLFSELAPQQQIARSYAISPPTMGGPPALSLREASLMRHFIQRIAPWADVCDPQCHFSTEVPRRALQVPMLLKAVMALAARHDAILNNQSDWEASAYHGHCLELLIPALDWPEQTYDENLLVTVVLLRIYEELENTTDPQFHLLGSNRLINLMSRSASSGGLAEAVSWQFLRQAIYASVVQYQPLQLDLQNYEQSSMFQRTDDAAFANRVIFHCADILRICRNVPQEPVDEDARLQVVHAVDEWHRVKPTSWQPLRYQPADATVNRPFPEIWMMSAPVVVGMQYYHAACIFLTFSEGCSRPMSDYQMARSRRMSERTIASHIVSVIGLSQSNESVQNAYFMACHLLHRFGYCLKNGAEQQGSMEFLSRVEEVLGWRTSWIKRELERQWAELSQVDSPDG</sequence>
<keyword evidence="5" id="KW-0539">Nucleus</keyword>
<keyword evidence="4" id="KW-0804">Transcription</keyword>
<feature type="region of interest" description="Disordered" evidence="6">
    <location>
        <begin position="90"/>
        <end position="119"/>
    </location>
</feature>
<dbReference type="SUPFAM" id="SSF57701">
    <property type="entry name" value="Zn2/Cys6 DNA-binding domain"/>
    <property type="match status" value="1"/>
</dbReference>
<comment type="subcellular location">
    <subcellularLocation>
        <location evidence="1">Nucleus</location>
    </subcellularLocation>
</comment>
<dbReference type="EMBL" id="CDHK01000001">
    <property type="protein sequence ID" value="CEJ53676.1"/>
    <property type="molecule type" value="Genomic_DNA"/>
</dbReference>
<evidence type="ECO:0000313" key="8">
    <source>
        <dbReference type="EMBL" id="CEJ53676.1"/>
    </source>
</evidence>
<keyword evidence="2" id="KW-0805">Transcription regulation</keyword>
<dbReference type="CDD" id="cd00067">
    <property type="entry name" value="GAL4"/>
    <property type="match status" value="1"/>
</dbReference>
<reference evidence="9" key="1">
    <citation type="journal article" date="2015" name="Genome Announc.">
        <title>Draft genome sequence of the fungus Penicillium brasilianum MG11.</title>
        <authorList>
            <person name="Horn F."/>
            <person name="Linde J."/>
            <person name="Mattern D.J."/>
            <person name="Walther G."/>
            <person name="Guthke R."/>
            <person name="Brakhage A.A."/>
            <person name="Valiante V."/>
        </authorList>
    </citation>
    <scope>NUCLEOTIDE SEQUENCE [LARGE SCALE GENOMIC DNA]</scope>
    <source>
        <strain evidence="9">MG11</strain>
    </source>
</reference>
<feature type="domain" description="Zn(2)-C6 fungal-type" evidence="7">
    <location>
        <begin position="6"/>
        <end position="36"/>
    </location>
</feature>
<proteinExistence type="predicted"/>
<dbReference type="AlphaFoldDB" id="A0A0F7TDT8"/>
<dbReference type="GO" id="GO:0000981">
    <property type="term" value="F:DNA-binding transcription factor activity, RNA polymerase II-specific"/>
    <property type="evidence" value="ECO:0007669"/>
    <property type="project" value="InterPro"/>
</dbReference>
<dbReference type="PANTHER" id="PTHR37534:SF25">
    <property type="entry name" value="ZN(II)2CYS6 TRANSCRIPTION FACTOR (EUROFUNG)"/>
    <property type="match status" value="1"/>
</dbReference>
<dbReference type="OrthoDB" id="4525710at2759"/>
<evidence type="ECO:0000259" key="7">
    <source>
        <dbReference type="PROSITE" id="PS00463"/>
    </source>
</evidence>
<evidence type="ECO:0000256" key="6">
    <source>
        <dbReference type="SAM" id="MobiDB-lite"/>
    </source>
</evidence>
<evidence type="ECO:0000256" key="2">
    <source>
        <dbReference type="ARBA" id="ARBA00023015"/>
    </source>
</evidence>
<evidence type="ECO:0000256" key="3">
    <source>
        <dbReference type="ARBA" id="ARBA00023125"/>
    </source>
</evidence>
<dbReference type="PROSITE" id="PS00463">
    <property type="entry name" value="ZN2_CY6_FUNGAL_1"/>
    <property type="match status" value="1"/>
</dbReference>
<dbReference type="GO" id="GO:0005634">
    <property type="term" value="C:nucleus"/>
    <property type="evidence" value="ECO:0007669"/>
    <property type="project" value="UniProtKB-SubCell"/>
</dbReference>
<evidence type="ECO:0000256" key="1">
    <source>
        <dbReference type="ARBA" id="ARBA00004123"/>
    </source>
</evidence>
<dbReference type="GO" id="GO:0008270">
    <property type="term" value="F:zinc ion binding"/>
    <property type="evidence" value="ECO:0007669"/>
    <property type="project" value="InterPro"/>
</dbReference>
<dbReference type="GO" id="GO:0045944">
    <property type="term" value="P:positive regulation of transcription by RNA polymerase II"/>
    <property type="evidence" value="ECO:0007669"/>
    <property type="project" value="TreeGrafter"/>
</dbReference>
<dbReference type="InterPro" id="IPR021858">
    <property type="entry name" value="Fun_TF"/>
</dbReference>
<dbReference type="InterPro" id="IPR036864">
    <property type="entry name" value="Zn2-C6_fun-type_DNA-bd_sf"/>
</dbReference>
<dbReference type="GO" id="GO:0000976">
    <property type="term" value="F:transcription cis-regulatory region binding"/>
    <property type="evidence" value="ECO:0007669"/>
    <property type="project" value="TreeGrafter"/>
</dbReference>
<organism evidence="8 9">
    <name type="scientific">Penicillium brasilianum</name>
    <dbReference type="NCBI Taxonomy" id="104259"/>
    <lineage>
        <taxon>Eukaryota</taxon>
        <taxon>Fungi</taxon>
        <taxon>Dikarya</taxon>
        <taxon>Ascomycota</taxon>
        <taxon>Pezizomycotina</taxon>
        <taxon>Eurotiomycetes</taxon>
        <taxon>Eurotiomycetidae</taxon>
        <taxon>Eurotiales</taxon>
        <taxon>Aspergillaceae</taxon>
        <taxon>Penicillium</taxon>
    </lineage>
</organism>
<dbReference type="PANTHER" id="PTHR37534">
    <property type="entry name" value="TRANSCRIPTIONAL ACTIVATOR PROTEIN UGA3"/>
    <property type="match status" value="1"/>
</dbReference>
<evidence type="ECO:0000313" key="9">
    <source>
        <dbReference type="Proteomes" id="UP000042958"/>
    </source>
</evidence>
<keyword evidence="9" id="KW-1185">Reference proteome</keyword>
<dbReference type="Proteomes" id="UP000042958">
    <property type="component" value="Unassembled WGS sequence"/>
</dbReference>
<dbReference type="STRING" id="104259.A0A0F7TDT8"/>
<accession>A0A0F7TDT8</accession>
<protein>
    <recommendedName>
        <fullName evidence="7">Zn(2)-C6 fungal-type domain-containing protein</fullName>
    </recommendedName>
</protein>
<evidence type="ECO:0000256" key="5">
    <source>
        <dbReference type="ARBA" id="ARBA00023242"/>
    </source>
</evidence>
<keyword evidence="3" id="KW-0238">DNA-binding</keyword>
<dbReference type="InterPro" id="IPR001138">
    <property type="entry name" value="Zn2Cys6_DnaBD"/>
</dbReference>
<dbReference type="Pfam" id="PF11951">
    <property type="entry name" value="Fungal_trans_2"/>
    <property type="match status" value="1"/>
</dbReference>
<gene>
    <name evidence="8" type="ORF">PMG11_00025</name>
</gene>
<evidence type="ECO:0000256" key="4">
    <source>
        <dbReference type="ARBA" id="ARBA00023163"/>
    </source>
</evidence>